<dbReference type="InterPro" id="IPR050976">
    <property type="entry name" value="Snaclec"/>
</dbReference>
<evidence type="ECO:0000313" key="3">
    <source>
        <dbReference type="Proteomes" id="UP001432027"/>
    </source>
</evidence>
<dbReference type="InterPro" id="IPR035914">
    <property type="entry name" value="Sperma_CUB_dom_sf"/>
</dbReference>
<keyword evidence="1" id="KW-1015">Disulfide bond</keyword>
<protein>
    <recommendedName>
        <fullName evidence="4">CUB domain-containing protein</fullName>
    </recommendedName>
</protein>
<reference evidence="2" key="1">
    <citation type="submission" date="2023-10" db="EMBL/GenBank/DDBJ databases">
        <title>Genome assembly of Pristionchus species.</title>
        <authorList>
            <person name="Yoshida K."/>
            <person name="Sommer R.J."/>
        </authorList>
    </citation>
    <scope>NUCLEOTIDE SEQUENCE</scope>
    <source>
        <strain evidence="2">RS0144</strain>
    </source>
</reference>
<dbReference type="PANTHER" id="PTHR22991:SF40">
    <property type="entry name" value="PROTEIN CBG13490"/>
    <property type="match status" value="1"/>
</dbReference>
<name>A0AAV5T4Q5_9BILA</name>
<proteinExistence type="predicted"/>
<dbReference type="SUPFAM" id="SSF49854">
    <property type="entry name" value="Spermadhesin, CUB domain"/>
    <property type="match status" value="1"/>
</dbReference>
<evidence type="ECO:0000313" key="2">
    <source>
        <dbReference type="EMBL" id="GMS90259.1"/>
    </source>
</evidence>
<accession>A0AAV5T4Q5</accession>
<feature type="non-terminal residue" evidence="2">
    <location>
        <position position="88"/>
    </location>
</feature>
<dbReference type="PANTHER" id="PTHR22991">
    <property type="entry name" value="PROTEIN CBG13490"/>
    <property type="match status" value="1"/>
</dbReference>
<gene>
    <name evidence="2" type="ORF">PENTCL1PPCAC_12434</name>
</gene>
<sequence>MDIEGTTGHWANEDCSSKQSVACMRKQNYTLPACSAGPWKEGQIIYSPGFPFDASSPCDFLLTVDYGKKIEVEIILLEANSCCDRLII</sequence>
<evidence type="ECO:0008006" key="4">
    <source>
        <dbReference type="Google" id="ProtNLM"/>
    </source>
</evidence>
<dbReference type="EMBL" id="BTSX01000003">
    <property type="protein sequence ID" value="GMS90259.1"/>
    <property type="molecule type" value="Genomic_DNA"/>
</dbReference>
<comment type="caution">
    <text evidence="2">The sequence shown here is derived from an EMBL/GenBank/DDBJ whole genome shotgun (WGS) entry which is preliminary data.</text>
</comment>
<keyword evidence="3" id="KW-1185">Reference proteome</keyword>
<evidence type="ECO:0000256" key="1">
    <source>
        <dbReference type="ARBA" id="ARBA00023157"/>
    </source>
</evidence>
<dbReference type="AlphaFoldDB" id="A0AAV5T4Q5"/>
<organism evidence="2 3">
    <name type="scientific">Pristionchus entomophagus</name>
    <dbReference type="NCBI Taxonomy" id="358040"/>
    <lineage>
        <taxon>Eukaryota</taxon>
        <taxon>Metazoa</taxon>
        <taxon>Ecdysozoa</taxon>
        <taxon>Nematoda</taxon>
        <taxon>Chromadorea</taxon>
        <taxon>Rhabditida</taxon>
        <taxon>Rhabditina</taxon>
        <taxon>Diplogasteromorpha</taxon>
        <taxon>Diplogasteroidea</taxon>
        <taxon>Neodiplogasteridae</taxon>
        <taxon>Pristionchus</taxon>
    </lineage>
</organism>
<dbReference type="Proteomes" id="UP001432027">
    <property type="component" value="Unassembled WGS sequence"/>
</dbReference>